<keyword evidence="11" id="KW-1185">Reference proteome</keyword>
<dbReference type="AlphaFoldDB" id="A0A374NHA7"/>
<evidence type="ECO:0000313" key="8">
    <source>
        <dbReference type="Proteomes" id="UP000262524"/>
    </source>
</evidence>
<evidence type="ECO:0000313" key="7">
    <source>
        <dbReference type="EMBL" id="RHN07108.1"/>
    </source>
</evidence>
<proteinExistence type="predicted"/>
<dbReference type="PANTHER" id="PTHR13847">
    <property type="entry name" value="SARCOSINE DEHYDROGENASE-RELATED"/>
    <property type="match status" value="1"/>
</dbReference>
<dbReference type="Gene3D" id="3.30.9.10">
    <property type="entry name" value="D-Amino Acid Oxidase, subunit A, domain 2"/>
    <property type="match status" value="1"/>
</dbReference>
<sequence>MVRYTRRRFLVKQTEYLIIGAGIVGCSAAYLLTKDGKKVTVVDKSYPCNEASGVNAGGMELLQQPPKSLPMHILAAELWDMFQNQDGIDCGYHRTGGLYCVLREEDLPMLDAQEKTFKKHNLPIERLNKEQVKEKIPYICDNVIAANFSPMSGYSNPLKAGVAILMKAKSMGCEFYDHQFIKKIEPSSDGEGYIAYADNEQFYAKKILITGGIRSPWLLDQMGVHIELEEKHNMITVTEKAPHFIDYTITTPTMTMKQTAEGSILIGGGREGYGNLNVNDTKKDVSINGLCFNVREAQNIIPSVKKLNILRSWSGFEGFTPERLPYIGQVEKYPGVYYAVTGFCGYCIGPGAAAHAIKCMNGEEYFNVKES</sequence>
<dbReference type="Proteomes" id="UP000283497">
    <property type="component" value="Unassembled WGS sequence"/>
</dbReference>
<dbReference type="Pfam" id="PF01266">
    <property type="entry name" value="DAO"/>
    <property type="match status" value="1"/>
</dbReference>
<evidence type="ECO:0000313" key="6">
    <source>
        <dbReference type="EMBL" id="RHK37410.1"/>
    </source>
</evidence>
<dbReference type="PROSITE" id="PS51257">
    <property type="entry name" value="PROKAR_LIPOPROTEIN"/>
    <property type="match status" value="1"/>
</dbReference>
<dbReference type="Proteomes" id="UP000284621">
    <property type="component" value="Unassembled WGS sequence"/>
</dbReference>
<dbReference type="GO" id="GO:0005737">
    <property type="term" value="C:cytoplasm"/>
    <property type="evidence" value="ECO:0007669"/>
    <property type="project" value="TreeGrafter"/>
</dbReference>
<evidence type="ECO:0000313" key="10">
    <source>
        <dbReference type="Proteomes" id="UP000283700"/>
    </source>
</evidence>
<protein>
    <submittedName>
        <fullName evidence="3">FAD-binding oxidoreductase</fullName>
    </submittedName>
</protein>
<keyword evidence="1" id="KW-0560">Oxidoreductase</keyword>
<evidence type="ECO:0000313" key="3">
    <source>
        <dbReference type="EMBL" id="RGI84479.1"/>
    </source>
</evidence>
<dbReference type="Proteomes" id="UP000286561">
    <property type="component" value="Unassembled WGS sequence"/>
</dbReference>
<feature type="domain" description="FAD dependent oxidoreductase" evidence="2">
    <location>
        <begin position="16"/>
        <end position="355"/>
    </location>
</feature>
<dbReference type="SUPFAM" id="SSF51905">
    <property type="entry name" value="FAD/NAD(P)-binding domain"/>
    <property type="match status" value="1"/>
</dbReference>
<dbReference type="GO" id="GO:0016491">
    <property type="term" value="F:oxidoreductase activity"/>
    <property type="evidence" value="ECO:0007669"/>
    <property type="project" value="UniProtKB-KW"/>
</dbReference>
<dbReference type="InterPro" id="IPR036188">
    <property type="entry name" value="FAD/NAD-bd_sf"/>
</dbReference>
<dbReference type="EMBL" id="QSID01000003">
    <property type="protein sequence ID" value="RHC66830.1"/>
    <property type="molecule type" value="Genomic_DNA"/>
</dbReference>
<dbReference type="Proteomes" id="UP000283700">
    <property type="component" value="Unassembled WGS sequence"/>
</dbReference>
<evidence type="ECO:0000259" key="2">
    <source>
        <dbReference type="Pfam" id="PF01266"/>
    </source>
</evidence>
<dbReference type="EMBL" id="QRNJ01000045">
    <property type="protein sequence ID" value="RHK37410.1"/>
    <property type="molecule type" value="Genomic_DNA"/>
</dbReference>
<evidence type="ECO:0000313" key="12">
    <source>
        <dbReference type="Proteomes" id="UP000286561"/>
    </source>
</evidence>
<dbReference type="InterPro" id="IPR006076">
    <property type="entry name" value="FAD-dep_OxRdtase"/>
</dbReference>
<dbReference type="Proteomes" id="UP000262524">
    <property type="component" value="Unassembled WGS sequence"/>
</dbReference>
<evidence type="ECO:0000313" key="5">
    <source>
        <dbReference type="EMBL" id="RHC66830.1"/>
    </source>
</evidence>
<name>A0A374NHA7_9FIRM</name>
<evidence type="ECO:0000256" key="1">
    <source>
        <dbReference type="ARBA" id="ARBA00023002"/>
    </source>
</evidence>
<evidence type="ECO:0000313" key="11">
    <source>
        <dbReference type="Proteomes" id="UP000284621"/>
    </source>
</evidence>
<dbReference type="EMBL" id="QRQO01000074">
    <property type="protein sequence ID" value="RHN07108.1"/>
    <property type="molecule type" value="Genomic_DNA"/>
</dbReference>
<accession>A0A374NHA7</accession>
<comment type="caution">
    <text evidence="3">The sequence shown here is derived from an EMBL/GenBank/DDBJ whole genome shotgun (WGS) entry which is preliminary data.</text>
</comment>
<dbReference type="Gene3D" id="3.50.50.60">
    <property type="entry name" value="FAD/NAD(P)-binding domain"/>
    <property type="match status" value="1"/>
</dbReference>
<evidence type="ECO:0000313" key="4">
    <source>
        <dbReference type="EMBL" id="RGZ81424.1"/>
    </source>
</evidence>
<dbReference type="PANTHER" id="PTHR13847:SF287">
    <property type="entry name" value="FAD-DEPENDENT OXIDOREDUCTASE DOMAIN-CONTAINING PROTEIN 1"/>
    <property type="match status" value="1"/>
</dbReference>
<reference evidence="8 9" key="1">
    <citation type="submission" date="2018-08" db="EMBL/GenBank/DDBJ databases">
        <title>A genome reference for cultivated species of the human gut microbiota.</title>
        <authorList>
            <person name="Zou Y."/>
            <person name="Xue W."/>
            <person name="Luo G."/>
        </authorList>
    </citation>
    <scope>NUCLEOTIDE SEQUENCE [LARGE SCALE GENOMIC DNA]</scope>
    <source>
        <strain evidence="7 10">AF31-17AC</strain>
        <strain evidence="6 9">AF45-14BH</strain>
        <strain evidence="5 11">AM34-3LB</strain>
        <strain evidence="4 12">AM48-23BH</strain>
        <strain evidence="3 8">TM10-1AC</strain>
    </source>
</reference>
<gene>
    <name evidence="6" type="ORF">DW068_11380</name>
    <name evidence="5" type="ORF">DW833_02980</name>
    <name evidence="4" type="ORF">DW972_10415</name>
    <name evidence="7" type="ORF">DWZ29_15725</name>
    <name evidence="3" type="ORF">DXD91_10910</name>
</gene>
<dbReference type="EMBL" id="QSEP01000069">
    <property type="protein sequence ID" value="RGZ81424.1"/>
    <property type="molecule type" value="Genomic_DNA"/>
</dbReference>
<dbReference type="EMBL" id="QSOE01000079">
    <property type="protein sequence ID" value="RGI84479.1"/>
    <property type="molecule type" value="Genomic_DNA"/>
</dbReference>
<evidence type="ECO:0000313" key="9">
    <source>
        <dbReference type="Proteomes" id="UP000283497"/>
    </source>
</evidence>
<organism evidence="3 8">
    <name type="scientific">Anaerobutyricum hallii</name>
    <dbReference type="NCBI Taxonomy" id="39488"/>
    <lineage>
        <taxon>Bacteria</taxon>
        <taxon>Bacillati</taxon>
        <taxon>Bacillota</taxon>
        <taxon>Clostridia</taxon>
        <taxon>Lachnospirales</taxon>
        <taxon>Lachnospiraceae</taxon>
        <taxon>Anaerobutyricum</taxon>
    </lineage>
</organism>